<evidence type="ECO:0000313" key="3">
    <source>
        <dbReference type="EMBL" id="KAF2825848.1"/>
    </source>
</evidence>
<sequence length="341" mass="36781">MTKVLLTGATGYVGGEVLYNLTHSSLDGLQISSIVRSGDHAKQLQAAYPNIRTVVGDLDDVALVKREAESADIVLHLASTSHVASAKAIADGLQARSKNTSSPHYWIQISGATCYAVEEISSGKFGFASDEIFDDTRDQEDIVTLLRKNTKRVVENTVLSQSPSTVKTALIIGPLIYGAGRGPVNQRSVQAPEIVKTTLKLGHGFKLNKGQNIWSNIHVQDLAYLVHSLVSAATNAQDGLWNHDGVYNAENGKMTFEHLNTLIANEAHKQGLIKQDAKAKFDTIDAAKADAMSDHAAVLWGTNARTVASKARQKLAWRPSAPSLEDTIPDLVHGEAEGREK</sequence>
<dbReference type="Gene3D" id="3.40.50.720">
    <property type="entry name" value="NAD(P)-binding Rossmann-like Domain"/>
    <property type="match status" value="1"/>
</dbReference>
<gene>
    <name evidence="3" type="ORF">CC86DRAFT_370729</name>
</gene>
<dbReference type="GO" id="GO:0005737">
    <property type="term" value="C:cytoplasm"/>
    <property type="evidence" value="ECO:0007669"/>
    <property type="project" value="TreeGrafter"/>
</dbReference>
<proteinExistence type="predicted"/>
<reference evidence="3" key="1">
    <citation type="journal article" date="2020" name="Stud. Mycol.">
        <title>101 Dothideomycetes genomes: a test case for predicting lifestyles and emergence of pathogens.</title>
        <authorList>
            <person name="Haridas S."/>
            <person name="Albert R."/>
            <person name="Binder M."/>
            <person name="Bloem J."/>
            <person name="Labutti K."/>
            <person name="Salamov A."/>
            <person name="Andreopoulos B."/>
            <person name="Baker S."/>
            <person name="Barry K."/>
            <person name="Bills G."/>
            <person name="Bluhm B."/>
            <person name="Cannon C."/>
            <person name="Castanera R."/>
            <person name="Culley D."/>
            <person name="Daum C."/>
            <person name="Ezra D."/>
            <person name="Gonzalez J."/>
            <person name="Henrissat B."/>
            <person name="Kuo A."/>
            <person name="Liang C."/>
            <person name="Lipzen A."/>
            <person name="Lutzoni F."/>
            <person name="Magnuson J."/>
            <person name="Mondo S."/>
            <person name="Nolan M."/>
            <person name="Ohm R."/>
            <person name="Pangilinan J."/>
            <person name="Park H.-J."/>
            <person name="Ramirez L."/>
            <person name="Alfaro M."/>
            <person name="Sun H."/>
            <person name="Tritt A."/>
            <person name="Yoshinaga Y."/>
            <person name="Zwiers L.-H."/>
            <person name="Turgeon B."/>
            <person name="Goodwin S."/>
            <person name="Spatafora J."/>
            <person name="Crous P."/>
            <person name="Grigoriev I."/>
        </authorList>
    </citation>
    <scope>NUCLEOTIDE SEQUENCE</scope>
    <source>
        <strain evidence="3">CBS 113818</strain>
    </source>
</reference>
<dbReference type="InterPro" id="IPR051783">
    <property type="entry name" value="NAD(P)-dependent_oxidoreduct"/>
</dbReference>
<dbReference type="InterPro" id="IPR036291">
    <property type="entry name" value="NAD(P)-bd_dom_sf"/>
</dbReference>
<dbReference type="Proteomes" id="UP000799424">
    <property type="component" value="Unassembled WGS sequence"/>
</dbReference>
<name>A0A6A6ZYU4_9PLEO</name>
<dbReference type="EMBL" id="MU006227">
    <property type="protein sequence ID" value="KAF2825848.1"/>
    <property type="molecule type" value="Genomic_DNA"/>
</dbReference>
<evidence type="ECO:0000259" key="2">
    <source>
        <dbReference type="Pfam" id="PF13460"/>
    </source>
</evidence>
<dbReference type="GO" id="GO:0004029">
    <property type="term" value="F:aldehyde dehydrogenase (NAD+) activity"/>
    <property type="evidence" value="ECO:0007669"/>
    <property type="project" value="TreeGrafter"/>
</dbReference>
<accession>A0A6A6ZYU4</accession>
<feature type="compositionally biased region" description="Basic and acidic residues" evidence="1">
    <location>
        <begin position="332"/>
        <end position="341"/>
    </location>
</feature>
<keyword evidence="4" id="KW-1185">Reference proteome</keyword>
<evidence type="ECO:0000256" key="1">
    <source>
        <dbReference type="SAM" id="MobiDB-lite"/>
    </source>
</evidence>
<dbReference type="Pfam" id="PF13460">
    <property type="entry name" value="NAD_binding_10"/>
    <property type="match status" value="1"/>
</dbReference>
<dbReference type="PANTHER" id="PTHR48079:SF8">
    <property type="entry name" value="NAD(P)-BINDING DOMAIN-CONTAINING PROTEIN"/>
    <property type="match status" value="1"/>
</dbReference>
<feature type="domain" description="NAD(P)-binding" evidence="2">
    <location>
        <begin position="8"/>
        <end position="94"/>
    </location>
</feature>
<dbReference type="SUPFAM" id="SSF51735">
    <property type="entry name" value="NAD(P)-binding Rossmann-fold domains"/>
    <property type="match status" value="1"/>
</dbReference>
<evidence type="ECO:0000313" key="4">
    <source>
        <dbReference type="Proteomes" id="UP000799424"/>
    </source>
</evidence>
<organism evidence="3 4">
    <name type="scientific">Ophiobolus disseminans</name>
    <dbReference type="NCBI Taxonomy" id="1469910"/>
    <lineage>
        <taxon>Eukaryota</taxon>
        <taxon>Fungi</taxon>
        <taxon>Dikarya</taxon>
        <taxon>Ascomycota</taxon>
        <taxon>Pezizomycotina</taxon>
        <taxon>Dothideomycetes</taxon>
        <taxon>Pleosporomycetidae</taxon>
        <taxon>Pleosporales</taxon>
        <taxon>Pleosporineae</taxon>
        <taxon>Phaeosphaeriaceae</taxon>
        <taxon>Ophiobolus</taxon>
    </lineage>
</organism>
<dbReference type="PANTHER" id="PTHR48079">
    <property type="entry name" value="PROTEIN YEEZ"/>
    <property type="match status" value="1"/>
</dbReference>
<dbReference type="AlphaFoldDB" id="A0A6A6ZYU4"/>
<protein>
    <submittedName>
        <fullName evidence="3">Nucleoside-diphosphate-sugar epimerase</fullName>
    </submittedName>
</protein>
<dbReference type="InterPro" id="IPR016040">
    <property type="entry name" value="NAD(P)-bd_dom"/>
</dbReference>
<feature type="region of interest" description="Disordered" evidence="1">
    <location>
        <begin position="315"/>
        <end position="341"/>
    </location>
</feature>
<dbReference type="OrthoDB" id="2130169at2759"/>